<dbReference type="Gene3D" id="1.10.287.130">
    <property type="match status" value="1"/>
</dbReference>
<dbReference type="InterPro" id="IPR004358">
    <property type="entry name" value="Sig_transdc_His_kin-like_C"/>
</dbReference>
<dbReference type="CDD" id="cd00130">
    <property type="entry name" value="PAS"/>
    <property type="match status" value="1"/>
</dbReference>
<dbReference type="InterPro" id="IPR035965">
    <property type="entry name" value="PAS-like_dom_sf"/>
</dbReference>
<reference evidence="12 13" key="1">
    <citation type="journal article" date="2017" name="ISME J.">
        <title>Potential for microbial H2 and metal transformations associated with novel bacteria and archaea in deep terrestrial subsurface sediments.</title>
        <authorList>
            <person name="Hernsdorf A.W."/>
            <person name="Amano Y."/>
            <person name="Miyakawa K."/>
            <person name="Ise K."/>
            <person name="Suzuki Y."/>
            <person name="Anantharaman K."/>
            <person name="Probst A."/>
            <person name="Burstein D."/>
            <person name="Thomas B.C."/>
            <person name="Banfield J.F."/>
        </authorList>
    </citation>
    <scope>NUCLEOTIDE SEQUENCE [LARGE SCALE GENOMIC DNA]</scope>
    <source>
        <strain evidence="12">HGW-Falkowbacteria-1</strain>
    </source>
</reference>
<evidence type="ECO:0000313" key="13">
    <source>
        <dbReference type="Proteomes" id="UP000233517"/>
    </source>
</evidence>
<dbReference type="SMART" id="SM00304">
    <property type="entry name" value="HAMP"/>
    <property type="match status" value="1"/>
</dbReference>
<dbReference type="SMART" id="SM00387">
    <property type="entry name" value="HATPase_c"/>
    <property type="match status" value="1"/>
</dbReference>
<dbReference type="InterPro" id="IPR036890">
    <property type="entry name" value="HATPase_C_sf"/>
</dbReference>
<dbReference type="FunFam" id="3.30.565.10:FF:000006">
    <property type="entry name" value="Sensor histidine kinase WalK"/>
    <property type="match status" value="1"/>
</dbReference>
<keyword evidence="5" id="KW-0808">Transferase</keyword>
<feature type="domain" description="HAMP" evidence="11">
    <location>
        <begin position="199"/>
        <end position="254"/>
    </location>
</feature>
<dbReference type="Proteomes" id="UP000233517">
    <property type="component" value="Unassembled WGS sequence"/>
</dbReference>
<dbReference type="GO" id="GO:0000155">
    <property type="term" value="F:phosphorelay sensor kinase activity"/>
    <property type="evidence" value="ECO:0007669"/>
    <property type="project" value="InterPro"/>
</dbReference>
<dbReference type="GO" id="GO:0005886">
    <property type="term" value="C:plasma membrane"/>
    <property type="evidence" value="ECO:0007669"/>
    <property type="project" value="TreeGrafter"/>
</dbReference>
<dbReference type="EMBL" id="PHAI01000001">
    <property type="protein sequence ID" value="PKM91748.1"/>
    <property type="molecule type" value="Genomic_DNA"/>
</dbReference>
<dbReference type="SUPFAM" id="SSF55785">
    <property type="entry name" value="PYP-like sensor domain (PAS domain)"/>
    <property type="match status" value="1"/>
</dbReference>
<dbReference type="InterPro" id="IPR000014">
    <property type="entry name" value="PAS"/>
</dbReference>
<dbReference type="InterPro" id="IPR036097">
    <property type="entry name" value="HisK_dim/P_sf"/>
</dbReference>
<dbReference type="EC" id="2.7.13.3" evidence="3"/>
<dbReference type="Pfam" id="PF02518">
    <property type="entry name" value="HATPase_c"/>
    <property type="match status" value="1"/>
</dbReference>
<evidence type="ECO:0000256" key="1">
    <source>
        <dbReference type="ARBA" id="ARBA00000085"/>
    </source>
</evidence>
<evidence type="ECO:0000256" key="3">
    <source>
        <dbReference type="ARBA" id="ARBA00012438"/>
    </source>
</evidence>
<dbReference type="AlphaFoldDB" id="A0A2N2EAN3"/>
<dbReference type="SUPFAM" id="SSF47384">
    <property type="entry name" value="Homodimeric domain of signal transducing histidine kinase"/>
    <property type="match status" value="1"/>
</dbReference>
<dbReference type="InterPro" id="IPR003594">
    <property type="entry name" value="HATPase_dom"/>
</dbReference>
<keyword evidence="8" id="KW-0472">Membrane</keyword>
<feature type="coiled-coil region" evidence="7">
    <location>
        <begin position="253"/>
        <end position="283"/>
    </location>
</feature>
<dbReference type="SUPFAM" id="SSF158472">
    <property type="entry name" value="HAMP domain-like"/>
    <property type="match status" value="1"/>
</dbReference>
<dbReference type="PROSITE" id="PS50885">
    <property type="entry name" value="HAMP"/>
    <property type="match status" value="1"/>
</dbReference>
<dbReference type="InterPro" id="IPR005467">
    <property type="entry name" value="His_kinase_dom"/>
</dbReference>
<dbReference type="CDD" id="cd00082">
    <property type="entry name" value="HisKA"/>
    <property type="match status" value="1"/>
</dbReference>
<dbReference type="PANTHER" id="PTHR43047:SF72">
    <property type="entry name" value="OSMOSENSING HISTIDINE PROTEIN KINASE SLN1"/>
    <property type="match status" value="1"/>
</dbReference>
<dbReference type="SUPFAM" id="SSF55874">
    <property type="entry name" value="ATPase domain of HSP90 chaperone/DNA topoisomerase II/histidine kinase"/>
    <property type="match status" value="1"/>
</dbReference>
<keyword evidence="7" id="KW-0175">Coiled coil</keyword>
<dbReference type="Pfam" id="PF08448">
    <property type="entry name" value="PAS_4"/>
    <property type="match status" value="1"/>
</dbReference>
<dbReference type="Gene3D" id="6.10.340.10">
    <property type="match status" value="1"/>
</dbReference>
<evidence type="ECO:0000256" key="4">
    <source>
        <dbReference type="ARBA" id="ARBA00022553"/>
    </source>
</evidence>
<comment type="subcellular location">
    <subcellularLocation>
        <location evidence="2">Membrane</location>
    </subcellularLocation>
</comment>
<evidence type="ECO:0000259" key="9">
    <source>
        <dbReference type="PROSITE" id="PS50109"/>
    </source>
</evidence>
<dbReference type="NCBIfam" id="TIGR00229">
    <property type="entry name" value="sensory_box"/>
    <property type="match status" value="1"/>
</dbReference>
<sequence>MGIKKKLLISFLSIIVALLVAGAFFVVMNYIILSKYRTLNSNMVSEYQLIEDVSSLLLSFDKLIKAPNDTLEMDNFNSIYSKTKYSLSELKEKIVSYESKIIFNGLENNINGVFFDVEIGINSLSSGNYLEAIDRQGTAYRKNKFVKENVSSLLLKELEYSKNLQIEIDKVRLISQMIAILLLLSTVSGCVWYAIVFSNKLVLPLVNLTKLAKLIEGGDLEASVSKELLKGDDEVASLASSFHAMVVALRANIQKLQEYNIEIKNSRNHLKEEKQKLQQYLNVAGVIVLIFDLNNNVFLINKKGCEIFGIEASDIIGKNWVSEYVSKKNQRQTIKTLALLANSATPVDTLENIVVSKDKLEKNIVWRFSMLKNKDNMSQAILATGVDVTELTKAKITINQLKEVDALKNEVLNIATHELKTPLISIVGLSEVMKNQPKTIPSEYQDYISIIYKEGLKLTNLIKTMLTATRNEVSKMTVVKEKFNLIDLIFSLKTSLEMLAKRTDSHINFDLRAEGINIESDKSKISQVIYNFVDNAVKYGPKNQSVTIGLSLLGNELIRVEVKGEGRGISKLAQKSLFMKFSQLESSLSRSQDGMGLGLYICKQNVESLGGKVGVESEPNQGATFYFTLPLISKIKI</sequence>
<comment type="catalytic activity">
    <reaction evidence="1">
        <text>ATP + protein L-histidine = ADP + protein N-phospho-L-histidine.</text>
        <dbReference type="EC" id="2.7.13.3"/>
    </reaction>
</comment>
<evidence type="ECO:0000259" key="11">
    <source>
        <dbReference type="PROSITE" id="PS50885"/>
    </source>
</evidence>
<dbReference type="PROSITE" id="PS50112">
    <property type="entry name" value="PAS"/>
    <property type="match status" value="1"/>
</dbReference>
<evidence type="ECO:0000256" key="7">
    <source>
        <dbReference type="SAM" id="Coils"/>
    </source>
</evidence>
<dbReference type="Pfam" id="PF00512">
    <property type="entry name" value="HisKA"/>
    <property type="match status" value="1"/>
</dbReference>
<keyword evidence="8" id="KW-1133">Transmembrane helix</keyword>
<keyword evidence="8" id="KW-0812">Transmembrane</keyword>
<evidence type="ECO:0000256" key="8">
    <source>
        <dbReference type="SAM" id="Phobius"/>
    </source>
</evidence>
<dbReference type="Gene3D" id="3.30.450.20">
    <property type="entry name" value="PAS domain"/>
    <property type="match status" value="1"/>
</dbReference>
<evidence type="ECO:0000256" key="5">
    <source>
        <dbReference type="ARBA" id="ARBA00022679"/>
    </source>
</evidence>
<keyword evidence="4" id="KW-0597">Phosphoprotein</keyword>
<protein>
    <recommendedName>
        <fullName evidence="3">histidine kinase</fullName>
        <ecNumber evidence="3">2.7.13.3</ecNumber>
    </recommendedName>
</protein>
<dbReference type="PRINTS" id="PR00344">
    <property type="entry name" value="BCTRLSENSOR"/>
</dbReference>
<evidence type="ECO:0000256" key="6">
    <source>
        <dbReference type="ARBA" id="ARBA00022777"/>
    </source>
</evidence>
<organism evidence="12 13">
    <name type="scientific">Candidatus Falkowbacteria bacterium HGW-Falkowbacteria-1</name>
    <dbReference type="NCBI Taxonomy" id="2013768"/>
    <lineage>
        <taxon>Bacteria</taxon>
        <taxon>Candidatus Falkowiibacteriota</taxon>
    </lineage>
</organism>
<keyword evidence="6" id="KW-0418">Kinase</keyword>
<dbReference type="GO" id="GO:0009927">
    <property type="term" value="F:histidine phosphotransfer kinase activity"/>
    <property type="evidence" value="ECO:0007669"/>
    <property type="project" value="TreeGrafter"/>
</dbReference>
<accession>A0A2N2EAN3</accession>
<dbReference type="PROSITE" id="PS50109">
    <property type="entry name" value="HIS_KIN"/>
    <property type="match status" value="1"/>
</dbReference>
<evidence type="ECO:0000256" key="2">
    <source>
        <dbReference type="ARBA" id="ARBA00004370"/>
    </source>
</evidence>
<comment type="caution">
    <text evidence="12">The sequence shown here is derived from an EMBL/GenBank/DDBJ whole genome shotgun (WGS) entry which is preliminary data.</text>
</comment>
<dbReference type="InterPro" id="IPR003660">
    <property type="entry name" value="HAMP_dom"/>
</dbReference>
<feature type="transmembrane region" description="Helical" evidence="8">
    <location>
        <begin position="173"/>
        <end position="195"/>
    </location>
</feature>
<name>A0A2N2EAN3_9BACT</name>
<dbReference type="PANTHER" id="PTHR43047">
    <property type="entry name" value="TWO-COMPONENT HISTIDINE PROTEIN KINASE"/>
    <property type="match status" value="1"/>
</dbReference>
<feature type="domain" description="PAS" evidence="10">
    <location>
        <begin position="273"/>
        <end position="344"/>
    </location>
</feature>
<feature type="transmembrane region" description="Helical" evidence="8">
    <location>
        <begin position="6"/>
        <end position="33"/>
    </location>
</feature>
<proteinExistence type="predicted"/>
<evidence type="ECO:0000259" key="10">
    <source>
        <dbReference type="PROSITE" id="PS50112"/>
    </source>
</evidence>
<dbReference type="SMART" id="SM00388">
    <property type="entry name" value="HisKA"/>
    <property type="match status" value="1"/>
</dbReference>
<evidence type="ECO:0000313" key="12">
    <source>
        <dbReference type="EMBL" id="PKM91748.1"/>
    </source>
</evidence>
<dbReference type="InterPro" id="IPR003661">
    <property type="entry name" value="HisK_dim/P_dom"/>
</dbReference>
<dbReference type="CDD" id="cd06225">
    <property type="entry name" value="HAMP"/>
    <property type="match status" value="1"/>
</dbReference>
<dbReference type="SMART" id="SM00091">
    <property type="entry name" value="PAS"/>
    <property type="match status" value="1"/>
</dbReference>
<feature type="domain" description="Histidine kinase" evidence="9">
    <location>
        <begin position="414"/>
        <end position="633"/>
    </location>
</feature>
<dbReference type="InterPro" id="IPR013656">
    <property type="entry name" value="PAS_4"/>
</dbReference>
<dbReference type="Gene3D" id="3.30.565.10">
    <property type="entry name" value="Histidine kinase-like ATPase, C-terminal domain"/>
    <property type="match status" value="1"/>
</dbReference>
<gene>
    <name evidence="12" type="ORF">CVU82_00895</name>
</gene>